<dbReference type="AlphaFoldDB" id="A0A839RMH5"/>
<sequence length="96" mass="10612">MSLWHWLIVLLIAVILFGSKRLPDAARGLGRSLRIFKTEIKEMQHEGDQKQGEQAKQEPPQLTSAPEQRAQSVDGQTADPQTAEPRPGTPQAGQQS</sequence>
<evidence type="ECO:0000256" key="4">
    <source>
        <dbReference type="ARBA" id="ARBA00022692"/>
    </source>
</evidence>
<keyword evidence="5 9" id="KW-0653">Protein transport</keyword>
<evidence type="ECO:0000256" key="1">
    <source>
        <dbReference type="ARBA" id="ARBA00004162"/>
    </source>
</evidence>
<comment type="subcellular location">
    <subcellularLocation>
        <location evidence="1 9">Cell membrane</location>
        <topology evidence="1 9">Single-pass membrane protein</topology>
    </subcellularLocation>
</comment>
<comment type="similarity">
    <text evidence="9">Belongs to the TatA/E family.</text>
</comment>
<name>A0A839RMH5_9ACTN</name>
<dbReference type="Proteomes" id="UP000567922">
    <property type="component" value="Unassembled WGS sequence"/>
</dbReference>
<dbReference type="NCBIfam" id="TIGR01411">
    <property type="entry name" value="tatAE"/>
    <property type="match status" value="1"/>
</dbReference>
<gene>
    <name evidence="9" type="primary">tatA</name>
    <name evidence="11" type="ORF">FHU29_001710</name>
</gene>
<dbReference type="NCBIfam" id="NF001854">
    <property type="entry name" value="PRK00575.1"/>
    <property type="match status" value="1"/>
</dbReference>
<keyword evidence="2 9" id="KW-0813">Transport</keyword>
<keyword evidence="7 9" id="KW-0811">Translocation</keyword>
<evidence type="ECO:0000256" key="7">
    <source>
        <dbReference type="ARBA" id="ARBA00023010"/>
    </source>
</evidence>
<evidence type="ECO:0000256" key="5">
    <source>
        <dbReference type="ARBA" id="ARBA00022927"/>
    </source>
</evidence>
<comment type="caution">
    <text evidence="11">The sequence shown here is derived from an EMBL/GenBank/DDBJ whole genome shotgun (WGS) entry which is preliminary data.</text>
</comment>
<dbReference type="Pfam" id="PF02416">
    <property type="entry name" value="TatA_B_E"/>
    <property type="match status" value="1"/>
</dbReference>
<proteinExistence type="inferred from homology"/>
<evidence type="ECO:0000313" key="11">
    <source>
        <dbReference type="EMBL" id="MBB3037276.1"/>
    </source>
</evidence>
<keyword evidence="3 9" id="KW-1003">Cell membrane</keyword>
<accession>A0A839RMH5</accession>
<dbReference type="GO" id="GO:0033281">
    <property type="term" value="C:TAT protein transport complex"/>
    <property type="evidence" value="ECO:0007669"/>
    <property type="project" value="UniProtKB-UniRule"/>
</dbReference>
<evidence type="ECO:0000256" key="2">
    <source>
        <dbReference type="ARBA" id="ARBA00022448"/>
    </source>
</evidence>
<dbReference type="GO" id="GO:0008320">
    <property type="term" value="F:protein transmembrane transporter activity"/>
    <property type="evidence" value="ECO:0007669"/>
    <property type="project" value="UniProtKB-UniRule"/>
</dbReference>
<keyword evidence="12" id="KW-1185">Reference proteome</keyword>
<dbReference type="PANTHER" id="PTHR42982">
    <property type="entry name" value="SEC-INDEPENDENT PROTEIN TRANSLOCASE PROTEIN TATA"/>
    <property type="match status" value="1"/>
</dbReference>
<evidence type="ECO:0000313" key="12">
    <source>
        <dbReference type="Proteomes" id="UP000567922"/>
    </source>
</evidence>
<evidence type="ECO:0000256" key="6">
    <source>
        <dbReference type="ARBA" id="ARBA00022989"/>
    </source>
</evidence>
<protein>
    <recommendedName>
        <fullName evidence="9">Sec-independent protein translocase protein TatA</fullName>
    </recommendedName>
</protein>
<dbReference type="InterPro" id="IPR006312">
    <property type="entry name" value="TatA/E"/>
</dbReference>
<feature type="compositionally biased region" description="Basic and acidic residues" evidence="10">
    <location>
        <begin position="40"/>
        <end position="56"/>
    </location>
</feature>
<evidence type="ECO:0000256" key="3">
    <source>
        <dbReference type="ARBA" id="ARBA00022475"/>
    </source>
</evidence>
<evidence type="ECO:0000256" key="9">
    <source>
        <dbReference type="HAMAP-Rule" id="MF_00236"/>
    </source>
</evidence>
<evidence type="ECO:0000256" key="10">
    <source>
        <dbReference type="SAM" id="MobiDB-lite"/>
    </source>
</evidence>
<keyword evidence="8 9" id="KW-0472">Membrane</keyword>
<dbReference type="PANTHER" id="PTHR42982:SF8">
    <property type="entry name" value="SEC-INDEPENDENT PROTEIN TRANSLOCASE PROTEIN TATA"/>
    <property type="match status" value="1"/>
</dbReference>
<evidence type="ECO:0000256" key="8">
    <source>
        <dbReference type="ARBA" id="ARBA00023136"/>
    </source>
</evidence>
<comment type="subunit">
    <text evidence="9">The Tat system comprises two distinct complexes: a TatABC complex, containing multiple copies of TatA, TatB and TatC subunits, and a separate TatA complex, containing only TatA subunits. Substrates initially bind to the TatABC complex, which probably triggers association of the separate TatA complex to form the active translocon.</text>
</comment>
<dbReference type="Gene3D" id="1.20.5.3310">
    <property type="match status" value="1"/>
</dbReference>
<dbReference type="EMBL" id="JACHWS010000001">
    <property type="protein sequence ID" value="MBB3037276.1"/>
    <property type="molecule type" value="Genomic_DNA"/>
</dbReference>
<feature type="compositionally biased region" description="Polar residues" evidence="10">
    <location>
        <begin position="60"/>
        <end position="80"/>
    </location>
</feature>
<feature type="region of interest" description="Disordered" evidence="10">
    <location>
        <begin position="40"/>
        <end position="96"/>
    </location>
</feature>
<dbReference type="HAMAP" id="MF_00236">
    <property type="entry name" value="TatA_E"/>
    <property type="match status" value="1"/>
</dbReference>
<organism evidence="11 12">
    <name type="scientific">Hoyosella altamirensis</name>
    <dbReference type="NCBI Taxonomy" id="616997"/>
    <lineage>
        <taxon>Bacteria</taxon>
        <taxon>Bacillati</taxon>
        <taxon>Actinomycetota</taxon>
        <taxon>Actinomycetes</taxon>
        <taxon>Mycobacteriales</taxon>
        <taxon>Hoyosellaceae</taxon>
        <taxon>Hoyosella</taxon>
    </lineage>
</organism>
<keyword evidence="4 9" id="KW-0812">Transmembrane</keyword>
<dbReference type="GO" id="GO:0043953">
    <property type="term" value="P:protein transport by the Tat complex"/>
    <property type="evidence" value="ECO:0007669"/>
    <property type="project" value="UniProtKB-UniRule"/>
</dbReference>
<keyword evidence="6 9" id="KW-1133">Transmembrane helix</keyword>
<reference evidence="11 12" key="1">
    <citation type="submission" date="2020-08" db="EMBL/GenBank/DDBJ databases">
        <title>Sequencing the genomes of 1000 actinobacteria strains.</title>
        <authorList>
            <person name="Klenk H.-P."/>
        </authorList>
    </citation>
    <scope>NUCLEOTIDE SEQUENCE [LARGE SCALE GENOMIC DNA]</scope>
    <source>
        <strain evidence="11 12">DSM 45258</strain>
    </source>
</reference>
<comment type="function">
    <text evidence="9">Part of the twin-arginine translocation (Tat) system that transports large folded proteins containing a characteristic twin-arginine motif in their signal peptide across membranes. TatA could form the protein-conducting channel of the Tat system.</text>
</comment>
<dbReference type="InterPro" id="IPR003369">
    <property type="entry name" value="TatA/B/E"/>
</dbReference>